<evidence type="ECO:0000313" key="3">
    <source>
        <dbReference type="Proteomes" id="UP000830835"/>
    </source>
</evidence>
<evidence type="ECO:0000313" key="2">
    <source>
        <dbReference type="EMBL" id="MCJ2544252.1"/>
    </source>
</evidence>
<gene>
    <name evidence="2" type="ORF">JX360_15290</name>
</gene>
<dbReference type="EMBL" id="JAFIRA010000053">
    <property type="protein sequence ID" value="MCJ2544252.1"/>
    <property type="molecule type" value="Genomic_DNA"/>
</dbReference>
<name>A0ABT0CEP1_THEVL</name>
<sequence>MSEALQHHFEHLESQIQELKAAIERMPEQLAAILLAAQDAQKNTPTPSRYSVLTSALVEDGSHSFLLDEEIPTISSRSMGHNIAPEAQVQRLSAQLTAAYNRIAALEEQLLAQRLQQ</sequence>
<evidence type="ECO:0008006" key="4">
    <source>
        <dbReference type="Google" id="ProtNLM"/>
    </source>
</evidence>
<organism evidence="2 3">
    <name type="scientific">Thermostichus vulcanus str. 'Rupite'</name>
    <dbReference type="NCBI Taxonomy" id="2813851"/>
    <lineage>
        <taxon>Bacteria</taxon>
        <taxon>Bacillati</taxon>
        <taxon>Cyanobacteriota</taxon>
        <taxon>Cyanophyceae</taxon>
        <taxon>Thermostichales</taxon>
        <taxon>Thermostichaceae</taxon>
        <taxon>Thermostichus</taxon>
    </lineage>
</organism>
<feature type="coiled-coil region" evidence="1">
    <location>
        <begin position="2"/>
        <end position="29"/>
    </location>
</feature>
<proteinExistence type="predicted"/>
<evidence type="ECO:0000256" key="1">
    <source>
        <dbReference type="SAM" id="Coils"/>
    </source>
</evidence>
<accession>A0ABT0CEP1</accession>
<protein>
    <recommendedName>
        <fullName evidence="4">Prefoldin subunit alpha</fullName>
    </recommendedName>
</protein>
<comment type="caution">
    <text evidence="2">The sequence shown here is derived from an EMBL/GenBank/DDBJ whole genome shotgun (WGS) entry which is preliminary data.</text>
</comment>
<keyword evidence="3" id="KW-1185">Reference proteome</keyword>
<dbReference type="Proteomes" id="UP000830835">
    <property type="component" value="Unassembled WGS sequence"/>
</dbReference>
<reference evidence="2" key="1">
    <citation type="submission" date="2021-02" db="EMBL/GenBank/DDBJ databases">
        <title>The CRISPR/cas machinery reduction and long-range gene transfer in the hot spring cyanobacterium Synechococcus.</title>
        <authorList>
            <person name="Dvorak P."/>
            <person name="Jahodarova E."/>
            <person name="Hasler P."/>
            <person name="Poulickova A."/>
        </authorList>
    </citation>
    <scope>NUCLEOTIDE SEQUENCE</scope>
    <source>
        <strain evidence="2">Rupite</strain>
    </source>
</reference>
<dbReference type="RefSeq" id="WP_244352608.1">
    <property type="nucleotide sequence ID" value="NZ_JAFIRA010000053.1"/>
</dbReference>
<keyword evidence="1" id="KW-0175">Coiled coil</keyword>